<dbReference type="SUPFAM" id="SSF160419">
    <property type="entry name" value="YdfO-like"/>
    <property type="match status" value="1"/>
</dbReference>
<protein>
    <submittedName>
        <fullName evidence="1">DUF1398 family protein</fullName>
    </submittedName>
</protein>
<dbReference type="EMBL" id="JBHTLQ010000093">
    <property type="protein sequence ID" value="MFD1192931.1"/>
    <property type="molecule type" value="Genomic_DNA"/>
</dbReference>
<dbReference type="InterPro" id="IPR009833">
    <property type="entry name" value="DUF1398"/>
</dbReference>
<gene>
    <name evidence="1" type="ORF">ACFQ27_20250</name>
</gene>
<dbReference type="Pfam" id="PF07166">
    <property type="entry name" value="DUF1398"/>
    <property type="match status" value="1"/>
</dbReference>
<reference evidence="2" key="1">
    <citation type="journal article" date="2019" name="Int. J. Syst. Evol. Microbiol.">
        <title>The Global Catalogue of Microorganisms (GCM) 10K type strain sequencing project: providing services to taxonomists for standard genome sequencing and annotation.</title>
        <authorList>
            <consortium name="The Broad Institute Genomics Platform"/>
            <consortium name="The Broad Institute Genome Sequencing Center for Infectious Disease"/>
            <person name="Wu L."/>
            <person name="Ma J."/>
        </authorList>
    </citation>
    <scope>NUCLEOTIDE SEQUENCE [LARGE SCALE GENOMIC DNA]</scope>
    <source>
        <strain evidence="2">CCUG 55074</strain>
    </source>
</reference>
<dbReference type="RefSeq" id="WP_377354841.1">
    <property type="nucleotide sequence ID" value="NZ_JBHTLQ010000093.1"/>
</dbReference>
<proteinExistence type="predicted"/>
<evidence type="ECO:0000313" key="2">
    <source>
        <dbReference type="Proteomes" id="UP001597216"/>
    </source>
</evidence>
<dbReference type="Proteomes" id="UP001597216">
    <property type="component" value="Unassembled WGS sequence"/>
</dbReference>
<dbReference type="InterPro" id="IPR036696">
    <property type="entry name" value="YdfO-like_sf"/>
</dbReference>
<evidence type="ECO:0000313" key="1">
    <source>
        <dbReference type="EMBL" id="MFD1192931.1"/>
    </source>
</evidence>
<organism evidence="1 2">
    <name type="scientific">Phenylobacterium conjunctum</name>
    <dbReference type="NCBI Taxonomy" id="1298959"/>
    <lineage>
        <taxon>Bacteria</taxon>
        <taxon>Pseudomonadati</taxon>
        <taxon>Pseudomonadota</taxon>
        <taxon>Alphaproteobacteria</taxon>
        <taxon>Caulobacterales</taxon>
        <taxon>Caulobacteraceae</taxon>
        <taxon>Phenylobacterium</taxon>
    </lineage>
</organism>
<sequence length="129" mass="13564">MRALAEACLAGAEDGSLSFPQILGALTEGGFDGYLVDYRRTTATYYAADGDSVDLTAHTTEGAVAARLDPEALGEAIREAQAGGPDYSYRGFCRKAKAAGCAGYLVSISGRRVLYFGRDAATHVELFPS</sequence>
<comment type="caution">
    <text evidence="1">The sequence shown here is derived from an EMBL/GenBank/DDBJ whole genome shotgun (WGS) entry which is preliminary data.</text>
</comment>
<name>A0ABW3T945_9CAUL</name>
<accession>A0ABW3T945</accession>
<keyword evidence="2" id="KW-1185">Reference proteome</keyword>
<dbReference type="Gene3D" id="3.30.1810.10">
    <property type="entry name" value="YdfO-like"/>
    <property type="match status" value="1"/>
</dbReference>